<keyword evidence="2" id="KW-0378">Hydrolase</keyword>
<organism evidence="8">
    <name type="scientific">Aromatoleum anaerobium</name>
    <dbReference type="NCBI Taxonomy" id="182180"/>
    <lineage>
        <taxon>Bacteria</taxon>
        <taxon>Pseudomonadati</taxon>
        <taxon>Pseudomonadota</taxon>
        <taxon>Betaproteobacteria</taxon>
        <taxon>Rhodocyclales</taxon>
        <taxon>Rhodocyclaceae</taxon>
        <taxon>Aromatoleum</taxon>
    </lineage>
</organism>
<reference evidence="9" key="2">
    <citation type="submission" date="2019-12" db="EMBL/GenBank/DDBJ databases">
        <title>Comparative genomics gives insights into the taxonomy of the Azoarcus-Aromatoleum group and reveals separate origins of nif in the plant-associated Azoarcus and non-plant-associated Aromatoleum sub-groups.</title>
        <authorList>
            <person name="Lafos M."/>
            <person name="Maluk M."/>
            <person name="Batista M."/>
            <person name="Junghare M."/>
            <person name="Carmona M."/>
            <person name="Faoro H."/>
            <person name="Cruz L.M."/>
            <person name="Battistoni F."/>
            <person name="De Souza E."/>
            <person name="Pedrosa F."/>
            <person name="Chen W.-M."/>
            <person name="Poole P.S."/>
            <person name="Dixon R.A."/>
            <person name="James E.K."/>
        </authorList>
    </citation>
    <scope>NUCLEOTIDE SEQUENCE</scope>
    <source>
        <strain evidence="9">LuFRes1</strain>
    </source>
</reference>
<dbReference type="InterPro" id="IPR051316">
    <property type="entry name" value="Zinc-reg_GTPase_activator"/>
</dbReference>
<dbReference type="EMBL" id="WTVG01000097">
    <property type="protein sequence ID" value="NMG26831.1"/>
    <property type="molecule type" value="Genomic_DNA"/>
</dbReference>
<dbReference type="Proteomes" id="UP000615989">
    <property type="component" value="Unassembled WGS sequence"/>
</dbReference>
<dbReference type="InterPro" id="IPR011629">
    <property type="entry name" value="CobW-like_C"/>
</dbReference>
<dbReference type="GO" id="GO:0000166">
    <property type="term" value="F:nucleotide binding"/>
    <property type="evidence" value="ECO:0007669"/>
    <property type="project" value="UniProtKB-KW"/>
</dbReference>
<protein>
    <submittedName>
        <fullName evidence="9">GTP-binding protein</fullName>
    </submittedName>
    <submittedName>
        <fullName evidence="8">p47k family protein</fullName>
    </submittedName>
</protein>
<dbReference type="Gene3D" id="3.30.1220.10">
    <property type="entry name" value="CobW-like, C-terminal domain"/>
    <property type="match status" value="1"/>
</dbReference>
<evidence type="ECO:0000256" key="4">
    <source>
        <dbReference type="ARBA" id="ARBA00034320"/>
    </source>
</evidence>
<feature type="domain" description="CobW C-terminal" evidence="7">
    <location>
        <begin position="235"/>
        <end position="330"/>
    </location>
</feature>
<evidence type="ECO:0000259" key="7">
    <source>
        <dbReference type="SMART" id="SM00833"/>
    </source>
</evidence>
<dbReference type="CDD" id="cd03112">
    <property type="entry name" value="CobW-like"/>
    <property type="match status" value="1"/>
</dbReference>
<keyword evidence="1" id="KW-0547">Nucleotide-binding</keyword>
<dbReference type="GO" id="GO:0005737">
    <property type="term" value="C:cytoplasm"/>
    <property type="evidence" value="ECO:0007669"/>
    <property type="project" value="TreeGrafter"/>
</dbReference>
<evidence type="ECO:0000256" key="3">
    <source>
        <dbReference type="ARBA" id="ARBA00023186"/>
    </source>
</evidence>
<dbReference type="GO" id="GO:0016787">
    <property type="term" value="F:hydrolase activity"/>
    <property type="evidence" value="ECO:0007669"/>
    <property type="project" value="UniProtKB-KW"/>
</dbReference>
<sequence>MANIPVTVLTGFLGSGKTTLLNRALRDPQLKGTVVIVNEFGEIGLDHELIEASSDSVVLLQNGCLCCSVRGDLVETLIDLHQKRLKGEIPEFDHVVIETSGLAEPTPVTEVLVAAPGVKSCFSLAGIVTTVDAVNGLATLDAHEQSVKQIALADRIVMTKSDLLTRPDELRERLARLNPACEVLDAREVDAGALMRFVASNRQEPAWRVVAAQQGERQVHGGSSQGEAHGHDARIKRFTIVRDEPWDLETLKLLLEALATNAGPALLRVKGLIHMQDSPERPAVIHGAQQLVHSLSWLDRWPSEDRRTRIVFITMDQGAEEIGELVEDIERLSQRTRAVRERAANHTGAVTGGANR</sequence>
<dbReference type="InterPro" id="IPR027417">
    <property type="entry name" value="P-loop_NTPase"/>
</dbReference>
<dbReference type="InterPro" id="IPR036627">
    <property type="entry name" value="CobW-likC_sf"/>
</dbReference>
<comment type="catalytic activity">
    <reaction evidence="6">
        <text>GTP + H2O = GDP + phosphate + H(+)</text>
        <dbReference type="Rhea" id="RHEA:19669"/>
        <dbReference type="ChEBI" id="CHEBI:15377"/>
        <dbReference type="ChEBI" id="CHEBI:15378"/>
        <dbReference type="ChEBI" id="CHEBI:37565"/>
        <dbReference type="ChEBI" id="CHEBI:43474"/>
        <dbReference type="ChEBI" id="CHEBI:58189"/>
    </reaction>
    <physiologicalReaction direction="left-to-right" evidence="6">
        <dbReference type="Rhea" id="RHEA:19670"/>
    </physiologicalReaction>
</comment>
<keyword evidence="3" id="KW-0143">Chaperone</keyword>
<name>A0N0U9_9RHOO</name>
<dbReference type="PANTHER" id="PTHR13748">
    <property type="entry name" value="COBW-RELATED"/>
    <property type="match status" value="1"/>
</dbReference>
<keyword evidence="10" id="KW-1185">Reference proteome</keyword>
<dbReference type="PANTHER" id="PTHR13748:SF62">
    <property type="entry name" value="COBW DOMAIN-CONTAINING PROTEIN"/>
    <property type="match status" value="1"/>
</dbReference>
<evidence type="ECO:0000256" key="1">
    <source>
        <dbReference type="ARBA" id="ARBA00022741"/>
    </source>
</evidence>
<dbReference type="InterPro" id="IPR003495">
    <property type="entry name" value="CobW/HypB/UreG_nucleotide-bd"/>
</dbReference>
<evidence type="ECO:0000313" key="9">
    <source>
        <dbReference type="EMBL" id="NMG26831.1"/>
    </source>
</evidence>
<dbReference type="EMBL" id="EF078692">
    <property type="protein sequence ID" value="ABK58627.1"/>
    <property type="molecule type" value="Genomic_DNA"/>
</dbReference>
<dbReference type="Pfam" id="PF07683">
    <property type="entry name" value="CobW_C"/>
    <property type="match status" value="1"/>
</dbReference>
<dbReference type="Pfam" id="PF02492">
    <property type="entry name" value="cobW"/>
    <property type="match status" value="1"/>
</dbReference>
<evidence type="ECO:0000256" key="2">
    <source>
        <dbReference type="ARBA" id="ARBA00022801"/>
    </source>
</evidence>
<comment type="function">
    <text evidence="5">Zinc chaperone that directly transfers zinc cofactor to target proteins, thereby activating them. Zinc is transferred from the CXCC motif in the GTPase domain to the zinc binding site in target proteins in a process requiring GTP hydrolysis.</text>
</comment>
<evidence type="ECO:0000313" key="8">
    <source>
        <dbReference type="EMBL" id="ABK58627.1"/>
    </source>
</evidence>
<dbReference type="SUPFAM" id="SSF52540">
    <property type="entry name" value="P-loop containing nucleoside triphosphate hydrolases"/>
    <property type="match status" value="1"/>
</dbReference>
<evidence type="ECO:0000256" key="6">
    <source>
        <dbReference type="ARBA" id="ARBA00049117"/>
    </source>
</evidence>
<dbReference type="Gene3D" id="3.40.50.300">
    <property type="entry name" value="P-loop containing nucleotide triphosphate hydrolases"/>
    <property type="match status" value="1"/>
</dbReference>
<proteinExistence type="inferred from homology"/>
<gene>
    <name evidence="9" type="ORF">GO606_19430</name>
</gene>
<dbReference type="SMART" id="SM00833">
    <property type="entry name" value="CobW_C"/>
    <property type="match status" value="1"/>
</dbReference>
<reference evidence="8" key="1">
    <citation type="journal article" date="2007" name="J. Bacteriol.">
        <title>Heterologous expression and identification of the genes involved in anaerobic degradation of 1,3-dihydroxybenzene (resorcinol) in Azoarcus anaerobius.</title>
        <authorList>
            <person name="Darley P.I."/>
            <person name="Hellstern J.A."/>
            <person name="Medina-Bellver J.I."/>
            <person name="Marques S."/>
            <person name="Schink B."/>
            <person name="Philipp B."/>
        </authorList>
    </citation>
    <scope>NUCLEOTIDE SEQUENCE</scope>
</reference>
<accession>A0N0U9</accession>
<dbReference type="AlphaFoldDB" id="A0N0U9"/>
<evidence type="ECO:0000313" key="10">
    <source>
        <dbReference type="Proteomes" id="UP000615989"/>
    </source>
</evidence>
<dbReference type="SUPFAM" id="SSF90002">
    <property type="entry name" value="Hypothetical protein YjiA, C-terminal domain"/>
    <property type="match status" value="1"/>
</dbReference>
<comment type="similarity">
    <text evidence="4">Belongs to the SIMIBI class G3E GTPase family. ZNG1 subfamily.</text>
</comment>
<evidence type="ECO:0000256" key="5">
    <source>
        <dbReference type="ARBA" id="ARBA00045658"/>
    </source>
</evidence>